<sequence length="477" mass="49486">MILETGLGTKAVIAGGGIVSSIALIAGLTGGAKMAETSADITKLVAAVCSSRGRPSEGTTTVVGLDREQATNARAVVDAAKVLRLPPRAAVIGVATALQESDLRNDAVGGRGTSFGIFQQRPASGWGTRTEVTDPRYAARAFFTRLIKVRGWDTMPLTKAAAIVQRPREDLRDEYAKHEPAAKKIVGLLWGSQDHDENSQPLDVSPQVLEEVRTSIQAAVALDIPREVIIADVGAHLGSHGSGMDSSGVRRKSEEIVTAAEEQLCSELGGRKGAPPASVAVGSGRGAIAVQAALGMRGVPYSFSGVPAGGAEFILHVCADQAADAEQGTSATEAVRGVHGRVVSSRCRVVANAVGFALAQTGKPYRWGATGPGSFDCSGLVMKAYAAAGVRIPRTTFEQWPFGVRVPVGQEQPGDLVFFNSGPGSSSGRPGHVGIVVGDGKMVEARCTRCGPITVASYRSGRPVVGFTRPRATASRT</sequence>
<name>A0ABV6TXI3_9ACTN</name>
<dbReference type="PROSITE" id="PS51935">
    <property type="entry name" value="NLPC_P60"/>
    <property type="match status" value="1"/>
</dbReference>
<evidence type="ECO:0000313" key="6">
    <source>
        <dbReference type="EMBL" id="MFC0860908.1"/>
    </source>
</evidence>
<evidence type="ECO:0000256" key="2">
    <source>
        <dbReference type="ARBA" id="ARBA00022670"/>
    </source>
</evidence>
<evidence type="ECO:0000256" key="3">
    <source>
        <dbReference type="ARBA" id="ARBA00022801"/>
    </source>
</evidence>
<dbReference type="Gene3D" id="3.90.1720.10">
    <property type="entry name" value="endopeptidase domain like (from Nostoc punctiforme)"/>
    <property type="match status" value="1"/>
</dbReference>
<gene>
    <name evidence="6" type="ORF">ACFHYQ_01230</name>
</gene>
<dbReference type="Pfam" id="PF00877">
    <property type="entry name" value="NLPC_P60"/>
    <property type="match status" value="1"/>
</dbReference>
<dbReference type="PANTHER" id="PTHR47359:SF3">
    <property type="entry name" value="NLP_P60 DOMAIN-CONTAINING PROTEIN-RELATED"/>
    <property type="match status" value="1"/>
</dbReference>
<evidence type="ECO:0000256" key="1">
    <source>
        <dbReference type="ARBA" id="ARBA00007074"/>
    </source>
</evidence>
<keyword evidence="2" id="KW-0645">Protease</keyword>
<evidence type="ECO:0000313" key="7">
    <source>
        <dbReference type="Proteomes" id="UP001589870"/>
    </source>
</evidence>
<evidence type="ECO:0000259" key="5">
    <source>
        <dbReference type="PROSITE" id="PS51935"/>
    </source>
</evidence>
<dbReference type="InterPro" id="IPR000064">
    <property type="entry name" value="NLP_P60_dom"/>
</dbReference>
<comment type="similarity">
    <text evidence="1">Belongs to the peptidase C40 family.</text>
</comment>
<feature type="domain" description="NlpC/P60" evidence="5">
    <location>
        <begin position="343"/>
        <end position="477"/>
    </location>
</feature>
<evidence type="ECO:0000256" key="4">
    <source>
        <dbReference type="ARBA" id="ARBA00022807"/>
    </source>
</evidence>
<proteinExistence type="inferred from homology"/>
<dbReference type="InterPro" id="IPR051794">
    <property type="entry name" value="PG_Endopeptidase_C40"/>
</dbReference>
<dbReference type="EMBL" id="JBHMQT010000003">
    <property type="protein sequence ID" value="MFC0860908.1"/>
    <property type="molecule type" value="Genomic_DNA"/>
</dbReference>
<dbReference type="Proteomes" id="UP001589870">
    <property type="component" value="Unassembled WGS sequence"/>
</dbReference>
<protein>
    <submittedName>
        <fullName evidence="6">C40 family peptidase</fullName>
    </submittedName>
</protein>
<dbReference type="InterPro" id="IPR038765">
    <property type="entry name" value="Papain-like_cys_pep_sf"/>
</dbReference>
<comment type="caution">
    <text evidence="6">The sequence shown here is derived from an EMBL/GenBank/DDBJ whole genome shotgun (WGS) entry which is preliminary data.</text>
</comment>
<accession>A0ABV6TXI3</accession>
<reference evidence="6 7" key="1">
    <citation type="submission" date="2024-09" db="EMBL/GenBank/DDBJ databases">
        <authorList>
            <person name="Sun Q."/>
            <person name="Mori K."/>
        </authorList>
    </citation>
    <scope>NUCLEOTIDE SEQUENCE [LARGE SCALE GENOMIC DNA]</scope>
    <source>
        <strain evidence="6 7">TBRC 1851</strain>
    </source>
</reference>
<keyword evidence="7" id="KW-1185">Reference proteome</keyword>
<keyword evidence="4" id="KW-0788">Thiol protease</keyword>
<organism evidence="6 7">
    <name type="scientific">Sphaerimonospora cavernae</name>
    <dbReference type="NCBI Taxonomy" id="1740611"/>
    <lineage>
        <taxon>Bacteria</taxon>
        <taxon>Bacillati</taxon>
        <taxon>Actinomycetota</taxon>
        <taxon>Actinomycetes</taxon>
        <taxon>Streptosporangiales</taxon>
        <taxon>Streptosporangiaceae</taxon>
        <taxon>Sphaerimonospora</taxon>
    </lineage>
</organism>
<dbReference type="PANTHER" id="PTHR47359">
    <property type="entry name" value="PEPTIDOGLYCAN DL-ENDOPEPTIDASE CWLO"/>
    <property type="match status" value="1"/>
</dbReference>
<dbReference type="RefSeq" id="WP_394299164.1">
    <property type="nucleotide sequence ID" value="NZ_JBHMQT010000003.1"/>
</dbReference>
<keyword evidence="3" id="KW-0378">Hydrolase</keyword>
<dbReference type="SUPFAM" id="SSF54001">
    <property type="entry name" value="Cysteine proteinases"/>
    <property type="match status" value="1"/>
</dbReference>